<dbReference type="InterPro" id="IPR015943">
    <property type="entry name" value="WD40/YVTN_repeat-like_dom_sf"/>
</dbReference>
<dbReference type="InterPro" id="IPR001680">
    <property type="entry name" value="WD40_rpt"/>
</dbReference>
<keyword evidence="6" id="KW-1185">Reference proteome</keyword>
<evidence type="ECO:0000313" key="5">
    <source>
        <dbReference type="EMBL" id="KIJ38307.1"/>
    </source>
</evidence>
<dbReference type="SMART" id="SM00320">
    <property type="entry name" value="WD40"/>
    <property type="match status" value="10"/>
</dbReference>
<feature type="repeat" description="WD" evidence="3">
    <location>
        <begin position="834"/>
        <end position="875"/>
    </location>
</feature>
<accession>A0A0C9V9W1</accession>
<dbReference type="Gene3D" id="2.130.10.10">
    <property type="entry name" value="YVTN repeat-like/Quinoprotein amine dehydrogenase"/>
    <property type="match status" value="4"/>
</dbReference>
<evidence type="ECO:0000256" key="1">
    <source>
        <dbReference type="ARBA" id="ARBA00022574"/>
    </source>
</evidence>
<dbReference type="InterPro" id="IPR056884">
    <property type="entry name" value="NPHP3-like_N"/>
</dbReference>
<dbReference type="InterPro" id="IPR027417">
    <property type="entry name" value="P-loop_NTPase"/>
</dbReference>
<feature type="repeat" description="WD" evidence="3">
    <location>
        <begin position="1024"/>
        <end position="1065"/>
    </location>
</feature>
<feature type="repeat" description="WD" evidence="3">
    <location>
        <begin position="920"/>
        <end position="961"/>
    </location>
</feature>
<keyword evidence="2" id="KW-0677">Repeat</keyword>
<dbReference type="Pfam" id="PF00400">
    <property type="entry name" value="WD40"/>
    <property type="match status" value="10"/>
</dbReference>
<dbReference type="Gene3D" id="3.40.50.300">
    <property type="entry name" value="P-loop containing nucleotide triphosphate hydrolases"/>
    <property type="match status" value="1"/>
</dbReference>
<dbReference type="EMBL" id="KN837161">
    <property type="protein sequence ID" value="KIJ38307.1"/>
    <property type="molecule type" value="Genomic_DNA"/>
</dbReference>
<dbReference type="InterPro" id="IPR050349">
    <property type="entry name" value="WD_LIS1/nudF_dynein_reg"/>
</dbReference>
<protein>
    <recommendedName>
        <fullName evidence="4">Nephrocystin 3-like N-terminal domain-containing protein</fullName>
    </recommendedName>
</protein>
<dbReference type="PROSITE" id="PS50294">
    <property type="entry name" value="WD_REPEATS_REGION"/>
    <property type="match status" value="9"/>
</dbReference>
<feature type="repeat" description="WD" evidence="3">
    <location>
        <begin position="1067"/>
        <end position="1108"/>
    </location>
</feature>
<gene>
    <name evidence="5" type="ORF">M422DRAFT_258950</name>
</gene>
<feature type="repeat" description="WD" evidence="3">
    <location>
        <begin position="877"/>
        <end position="918"/>
    </location>
</feature>
<feature type="repeat" description="WD" evidence="3">
    <location>
        <begin position="1110"/>
        <end position="1151"/>
    </location>
</feature>
<name>A0A0C9V9W1_SPHS4</name>
<feature type="repeat" description="WD" evidence="3">
    <location>
        <begin position="1196"/>
        <end position="1221"/>
    </location>
</feature>
<dbReference type="InterPro" id="IPR019775">
    <property type="entry name" value="WD40_repeat_CS"/>
</dbReference>
<dbReference type="Proteomes" id="UP000054279">
    <property type="component" value="Unassembled WGS sequence"/>
</dbReference>
<dbReference type="SUPFAM" id="SSF52540">
    <property type="entry name" value="P-loop containing nucleoside triphosphate hydrolases"/>
    <property type="match status" value="1"/>
</dbReference>
<dbReference type="PROSITE" id="PS50082">
    <property type="entry name" value="WD_REPEATS_2"/>
    <property type="match status" value="10"/>
</dbReference>
<dbReference type="HOGENOM" id="CLU_000288_6_3_1"/>
<evidence type="ECO:0000313" key="6">
    <source>
        <dbReference type="Proteomes" id="UP000054279"/>
    </source>
</evidence>
<dbReference type="SUPFAM" id="SSF50998">
    <property type="entry name" value="Quinoprotein alcohol dehydrogenase-like"/>
    <property type="match status" value="1"/>
</dbReference>
<evidence type="ECO:0000256" key="2">
    <source>
        <dbReference type="ARBA" id="ARBA00022737"/>
    </source>
</evidence>
<organism evidence="5 6">
    <name type="scientific">Sphaerobolus stellatus (strain SS14)</name>
    <dbReference type="NCBI Taxonomy" id="990650"/>
    <lineage>
        <taxon>Eukaryota</taxon>
        <taxon>Fungi</taxon>
        <taxon>Dikarya</taxon>
        <taxon>Basidiomycota</taxon>
        <taxon>Agaricomycotina</taxon>
        <taxon>Agaricomycetes</taxon>
        <taxon>Phallomycetidae</taxon>
        <taxon>Geastrales</taxon>
        <taxon>Sphaerobolaceae</taxon>
        <taxon>Sphaerobolus</taxon>
    </lineage>
</organism>
<dbReference type="CDD" id="cd00200">
    <property type="entry name" value="WD40"/>
    <property type="match status" value="1"/>
</dbReference>
<proteinExistence type="predicted"/>
<evidence type="ECO:0000259" key="4">
    <source>
        <dbReference type="Pfam" id="PF24883"/>
    </source>
</evidence>
<dbReference type="InterPro" id="IPR020472">
    <property type="entry name" value="WD40_PAC1"/>
</dbReference>
<dbReference type="OrthoDB" id="538223at2759"/>
<dbReference type="InterPro" id="IPR011044">
    <property type="entry name" value="Quino_amine_DH_bsu"/>
</dbReference>
<dbReference type="InterPro" id="IPR011047">
    <property type="entry name" value="Quinoprotein_ADH-like_sf"/>
</dbReference>
<feature type="repeat" description="WD" evidence="3">
    <location>
        <begin position="791"/>
        <end position="832"/>
    </location>
</feature>
<dbReference type="PANTHER" id="PTHR44129">
    <property type="entry name" value="WD REPEAT-CONTAINING PROTEIN POP1"/>
    <property type="match status" value="1"/>
</dbReference>
<sequence length="1331" mass="148014">MAGSILLNTALQKENYKANVGETYSLEVDVNLGVLCPEGLLQLDLATCTDNMFEGISGLQTFLKALDDNSDVLDACLSFVSDFSKIYPIVQATILVVSIPYTMLKNVQEYKDKMMNFIKELQKLLPLLSDISQLTEKARLQDSLKHIFETILKDGLQLHIAEVLKKLESSDRLKRLIEGKTEIDDLPQGCLYGTHQHIFDIIGRWCHDKDSNLLWISGSPGAGKSAIASSLVSQLGQGNCARFFFKWDSPYFRNLSNVWKTLAYCLAIINIDIGIYLDKYLAKNPAYLENSHRTEDFKTLIVEAFKSIPSENHSQAPIIIIDALDECDTSEEQKIFLKSLADWANQPEFNFKMIVTSRNQTDIQGIIEDCSHHLHIPTGEAVDTASTQNIQVFLKNSFQQLRVDLGSFPNAINQLAQYSAGLFIWDKLATSYIAGGTVTERLEDILLNMGQLGQFKKKSLNLDRLYAHILYSIFADCTQKEKKQYEMVLGSLIFAKSPLSINMLEVIFDSKITYEAILTALSKFSPLLLYLALEDSQEGSYPRTQVQTDTYEMKRYHKALEAYSKASVPRYICNITSTESLSHICLGLIRYLNKELHFNMGQLESSYFSNKDITDLSQRLDKLISKPLMFSCQWWHEHLPENVDTSNNVELHEEVDIFLKKKLLFWLEVMSLMEQLPAAAGAMQYTEDIFKARLDIILINSVAGDICQDASRFIFAFKTTIGTSTPHTYLSALPMAPSMSLLKKGYEKDFQRVLRRVNDRGKGWLRELQVLEQGDAVWTDAKTGEAVGEPLRGHQGSVWTVVFSPDGKHIVSGSEDKTIQIWEVKNGEAVGEPLQGHKGSVQTVAFSPDGKHIVSGFRDNTIQIWDAKTGEVVGEPLQGHQGSVRTVTFSPDGKHIVSGSRDKTIQIWDAKTGEAVGKHLQGHQESVWTVAFSPDEKHIVSSSWDKTIRIWDAKTGEAVGKPLQGHQGSVWTVAFSPNEKHIVSGSSDKTIRIWDAKSGEAVGEPLQGHQGSVQTSGEAVGKPLQGHQDSVCTVVFSPDGKHIVSGSFDKTIQIWDAKTGEAVGEPLQGHQFSVQTVAFAPDGKHIVSGSYDNTTRIWDAKTGEALGEPFLGHHLSVQTVAFSPDGKHIVSGSEAHTIRIWDAKTGEAVGEPLQGHQGSVQTVVFSSDGKHIVSGSRDKTIRIWDAKAGQAMGEPLQGHQGSVQAVAFSPDGKQIASTFQDYAMFSELQSSYGQLISTALSHDAHQRSCFTQQCFINIDGWLCLPKSPDLDSQPDKLLFWIPPELCKGLWWPGNTAVICQYPLQLDLSNFHHGEDWTACYVKNDCPKCDGK</sequence>
<dbReference type="PRINTS" id="PR00320">
    <property type="entry name" value="GPROTEINBRPT"/>
</dbReference>
<dbReference type="Pfam" id="PF24883">
    <property type="entry name" value="NPHP3_N"/>
    <property type="match status" value="1"/>
</dbReference>
<reference evidence="5 6" key="1">
    <citation type="submission" date="2014-06" db="EMBL/GenBank/DDBJ databases">
        <title>Evolutionary Origins and Diversification of the Mycorrhizal Mutualists.</title>
        <authorList>
            <consortium name="DOE Joint Genome Institute"/>
            <consortium name="Mycorrhizal Genomics Consortium"/>
            <person name="Kohler A."/>
            <person name="Kuo A."/>
            <person name="Nagy L.G."/>
            <person name="Floudas D."/>
            <person name="Copeland A."/>
            <person name="Barry K.W."/>
            <person name="Cichocki N."/>
            <person name="Veneault-Fourrey C."/>
            <person name="LaButti K."/>
            <person name="Lindquist E.A."/>
            <person name="Lipzen A."/>
            <person name="Lundell T."/>
            <person name="Morin E."/>
            <person name="Murat C."/>
            <person name="Riley R."/>
            <person name="Ohm R."/>
            <person name="Sun H."/>
            <person name="Tunlid A."/>
            <person name="Henrissat B."/>
            <person name="Grigoriev I.V."/>
            <person name="Hibbett D.S."/>
            <person name="Martin F."/>
        </authorList>
    </citation>
    <scope>NUCLEOTIDE SEQUENCE [LARGE SCALE GENOMIC DNA]</scope>
    <source>
        <strain evidence="5 6">SS14</strain>
    </source>
</reference>
<feature type="repeat" description="WD" evidence="3">
    <location>
        <begin position="1153"/>
        <end position="1194"/>
    </location>
</feature>
<evidence type="ECO:0000256" key="3">
    <source>
        <dbReference type="PROSITE-ProRule" id="PRU00221"/>
    </source>
</evidence>
<dbReference type="PROSITE" id="PS00678">
    <property type="entry name" value="WD_REPEATS_1"/>
    <property type="match status" value="8"/>
</dbReference>
<feature type="domain" description="Nephrocystin 3-like N-terminal" evidence="4">
    <location>
        <begin position="203"/>
        <end position="358"/>
    </location>
</feature>
<feature type="repeat" description="WD" evidence="3">
    <location>
        <begin position="963"/>
        <end position="1004"/>
    </location>
</feature>
<keyword evidence="1 3" id="KW-0853">WD repeat</keyword>
<dbReference type="SUPFAM" id="SSF50969">
    <property type="entry name" value="YVTN repeat-like/Quinoprotein amine dehydrogenase"/>
    <property type="match status" value="1"/>
</dbReference>